<dbReference type="AlphaFoldDB" id="A4J6C8"/>
<dbReference type="Pfam" id="PF08666">
    <property type="entry name" value="SAF"/>
    <property type="match status" value="1"/>
</dbReference>
<keyword evidence="4" id="KW-1185">Reference proteome</keyword>
<feature type="compositionally biased region" description="Polar residues" evidence="1">
    <location>
        <begin position="223"/>
        <end position="234"/>
    </location>
</feature>
<sequence length="234" mass="25350">MRNKLIFILAIIFGLVAAFGVYQYLGHLKQSYRSSGNFKQVVVPTQPLGPKTLITDKMVKVKDIPVELIQPGTAIAPQDVVGKITRSELYPEEPIMLNRIYKDSNTDGDLALLIPEGQRALTVAVDDVSGVAGLLQPGDHVDIIVTFDYEGEQTSLSTLLLQNIQVLAVGQSLDNTPKAEKKTSSQTVTLSVQPGQATPLTLATERGSIRLMLRSPKDAGTANLPSSQMNNLVR</sequence>
<dbReference type="STRING" id="349161.Dred_2114"/>
<dbReference type="Pfam" id="PF16976">
    <property type="entry name" value="RcpC"/>
    <property type="match status" value="1"/>
</dbReference>
<feature type="domain" description="SAF" evidence="2">
    <location>
        <begin position="39"/>
        <end position="101"/>
    </location>
</feature>
<dbReference type="OrthoDB" id="163768at2"/>
<proteinExistence type="predicted"/>
<accession>A4J6C8</accession>
<reference evidence="3 4" key="1">
    <citation type="submission" date="2007-03" db="EMBL/GenBank/DDBJ databases">
        <title>Complete sequence of Desulfotomaculum reducens MI-1.</title>
        <authorList>
            <consortium name="US DOE Joint Genome Institute"/>
            <person name="Copeland A."/>
            <person name="Lucas S."/>
            <person name="Lapidus A."/>
            <person name="Barry K."/>
            <person name="Detter J.C."/>
            <person name="Glavina del Rio T."/>
            <person name="Hammon N."/>
            <person name="Israni S."/>
            <person name="Dalin E."/>
            <person name="Tice H."/>
            <person name="Pitluck S."/>
            <person name="Sims D."/>
            <person name="Brettin T."/>
            <person name="Bruce D."/>
            <person name="Han C."/>
            <person name="Tapia R."/>
            <person name="Schmutz J."/>
            <person name="Larimer F."/>
            <person name="Land M."/>
            <person name="Hauser L."/>
            <person name="Kyrpides N."/>
            <person name="Kim E."/>
            <person name="Tebo B.M."/>
            <person name="Richardson P."/>
        </authorList>
    </citation>
    <scope>NUCLEOTIDE SEQUENCE [LARGE SCALE GENOMIC DNA]</scope>
    <source>
        <strain evidence="3 4">MI-1</strain>
    </source>
</reference>
<protein>
    <submittedName>
        <fullName evidence="3">SAF domain protein</fullName>
    </submittedName>
</protein>
<dbReference type="EMBL" id="CP000612">
    <property type="protein sequence ID" value="ABO50631.1"/>
    <property type="molecule type" value="Genomic_DNA"/>
</dbReference>
<dbReference type="Gene3D" id="3.90.1210.10">
    <property type="entry name" value="Antifreeze-like/N-acetylneuraminic acid synthase C-terminal domain"/>
    <property type="match status" value="1"/>
</dbReference>
<dbReference type="Proteomes" id="UP000001556">
    <property type="component" value="Chromosome"/>
</dbReference>
<evidence type="ECO:0000259" key="2">
    <source>
        <dbReference type="SMART" id="SM00858"/>
    </source>
</evidence>
<dbReference type="RefSeq" id="WP_011878437.1">
    <property type="nucleotide sequence ID" value="NC_009253.1"/>
</dbReference>
<dbReference type="HOGENOM" id="CLU_057068_3_1_9"/>
<feature type="region of interest" description="Disordered" evidence="1">
    <location>
        <begin position="214"/>
        <end position="234"/>
    </location>
</feature>
<evidence type="ECO:0000313" key="4">
    <source>
        <dbReference type="Proteomes" id="UP000001556"/>
    </source>
</evidence>
<gene>
    <name evidence="3" type="ordered locus">Dred_2114</name>
</gene>
<organism evidence="3 4">
    <name type="scientific">Desulforamulus reducens (strain ATCC BAA-1160 / DSM 100696 / MI-1)</name>
    <name type="common">Desulfotomaculum reducens</name>
    <dbReference type="NCBI Taxonomy" id="349161"/>
    <lineage>
        <taxon>Bacteria</taxon>
        <taxon>Bacillati</taxon>
        <taxon>Bacillota</taxon>
        <taxon>Clostridia</taxon>
        <taxon>Eubacteriales</taxon>
        <taxon>Peptococcaceae</taxon>
        <taxon>Desulforamulus</taxon>
    </lineage>
</organism>
<dbReference type="SMART" id="SM00858">
    <property type="entry name" value="SAF"/>
    <property type="match status" value="1"/>
</dbReference>
<dbReference type="InterPro" id="IPR013974">
    <property type="entry name" value="SAF"/>
</dbReference>
<dbReference type="eggNOG" id="COG3745">
    <property type="taxonomic scope" value="Bacteria"/>
</dbReference>
<dbReference type="InterPro" id="IPR031571">
    <property type="entry name" value="RcpC_dom"/>
</dbReference>
<dbReference type="InterPro" id="IPR017592">
    <property type="entry name" value="Pilus_assmbl_Flp-typ_CpaB"/>
</dbReference>
<evidence type="ECO:0000256" key="1">
    <source>
        <dbReference type="SAM" id="MobiDB-lite"/>
    </source>
</evidence>
<name>A4J6C8_DESRM</name>
<dbReference type="NCBIfam" id="TIGR03177">
    <property type="entry name" value="pilus_cpaB"/>
    <property type="match status" value="1"/>
</dbReference>
<evidence type="ECO:0000313" key="3">
    <source>
        <dbReference type="EMBL" id="ABO50631.1"/>
    </source>
</evidence>
<dbReference type="KEGG" id="drm:Dred_2114"/>
<dbReference type="CDD" id="cd11614">
    <property type="entry name" value="SAF_CpaB_FlgA_like"/>
    <property type="match status" value="1"/>
</dbReference>